<sequence length="153" mass="17267">MATWIVIVITLCVAALIKSLPYFLSATSGPKIPPGSLTDRPRNWKLTSVLVPSGRFIGDVFTPEPMSLHKLVHLFNWDVLCLGQEEEHEDGHEDHKATEEKEETKFDVAEHGKETLSNDEGEKHVDGHVNGLTRRADFQWADLTRYQPPKRAP</sequence>
<proteinExistence type="predicted"/>
<dbReference type="EMBL" id="PGOL01000879">
    <property type="protein sequence ID" value="PKI63638.1"/>
    <property type="molecule type" value="Genomic_DNA"/>
</dbReference>
<feature type="region of interest" description="Disordered" evidence="1">
    <location>
        <begin position="86"/>
        <end position="131"/>
    </location>
</feature>
<dbReference type="Proteomes" id="UP000233551">
    <property type="component" value="Unassembled WGS sequence"/>
</dbReference>
<name>A0A2I0K516_PUNGR</name>
<evidence type="ECO:0000313" key="3">
    <source>
        <dbReference type="EMBL" id="PKI63638.1"/>
    </source>
</evidence>
<keyword evidence="4" id="KW-1185">Reference proteome</keyword>
<evidence type="ECO:0000313" key="4">
    <source>
        <dbReference type="Proteomes" id="UP000233551"/>
    </source>
</evidence>
<reference evidence="3 4" key="1">
    <citation type="submission" date="2017-11" db="EMBL/GenBank/DDBJ databases">
        <title>De-novo sequencing of pomegranate (Punica granatum L.) genome.</title>
        <authorList>
            <person name="Akparov Z."/>
            <person name="Amiraslanov A."/>
            <person name="Hajiyeva S."/>
            <person name="Abbasov M."/>
            <person name="Kaur K."/>
            <person name="Hamwieh A."/>
            <person name="Solovyev V."/>
            <person name="Salamov A."/>
            <person name="Braich B."/>
            <person name="Kosarev P."/>
            <person name="Mahmoud A."/>
            <person name="Hajiyev E."/>
            <person name="Babayeva S."/>
            <person name="Izzatullayeva V."/>
            <person name="Mammadov A."/>
            <person name="Mammadov A."/>
            <person name="Sharifova S."/>
            <person name="Ojaghi J."/>
            <person name="Eynullazada K."/>
            <person name="Bayramov B."/>
            <person name="Abdulazimova A."/>
            <person name="Shahmuradov I."/>
        </authorList>
    </citation>
    <scope>NUCLEOTIDE SEQUENCE [LARGE SCALE GENOMIC DNA]</scope>
    <source>
        <strain evidence="4">cv. AG2017</strain>
        <tissue evidence="3">Leaf</tissue>
    </source>
</reference>
<feature type="signal peptide" evidence="2">
    <location>
        <begin position="1"/>
        <end position="19"/>
    </location>
</feature>
<evidence type="ECO:0000256" key="2">
    <source>
        <dbReference type="SAM" id="SignalP"/>
    </source>
</evidence>
<comment type="caution">
    <text evidence="3">The sequence shown here is derived from an EMBL/GenBank/DDBJ whole genome shotgun (WGS) entry which is preliminary data.</text>
</comment>
<gene>
    <name evidence="3" type="ORF">CRG98_015956</name>
</gene>
<feature type="chain" id="PRO_5014155618" evidence="2">
    <location>
        <begin position="20"/>
        <end position="153"/>
    </location>
</feature>
<dbReference type="AlphaFoldDB" id="A0A2I0K516"/>
<accession>A0A2I0K516</accession>
<organism evidence="3 4">
    <name type="scientific">Punica granatum</name>
    <name type="common">Pomegranate</name>
    <dbReference type="NCBI Taxonomy" id="22663"/>
    <lineage>
        <taxon>Eukaryota</taxon>
        <taxon>Viridiplantae</taxon>
        <taxon>Streptophyta</taxon>
        <taxon>Embryophyta</taxon>
        <taxon>Tracheophyta</taxon>
        <taxon>Spermatophyta</taxon>
        <taxon>Magnoliopsida</taxon>
        <taxon>eudicotyledons</taxon>
        <taxon>Gunneridae</taxon>
        <taxon>Pentapetalae</taxon>
        <taxon>rosids</taxon>
        <taxon>malvids</taxon>
        <taxon>Myrtales</taxon>
        <taxon>Lythraceae</taxon>
        <taxon>Punica</taxon>
    </lineage>
</organism>
<protein>
    <submittedName>
        <fullName evidence="3">Uncharacterized protein</fullName>
    </submittedName>
</protein>
<feature type="compositionally biased region" description="Basic and acidic residues" evidence="1">
    <location>
        <begin position="89"/>
        <end position="127"/>
    </location>
</feature>
<evidence type="ECO:0000256" key="1">
    <source>
        <dbReference type="SAM" id="MobiDB-lite"/>
    </source>
</evidence>
<keyword evidence="2" id="KW-0732">Signal</keyword>